<protein>
    <recommendedName>
        <fullName evidence="2">Reverse transcriptase Ty1/copia-type domain-containing protein</fullName>
    </recommendedName>
</protein>
<dbReference type="Pfam" id="PF14223">
    <property type="entry name" value="Retrotran_gag_2"/>
    <property type="match status" value="1"/>
</dbReference>
<sequence>MSSAAPAAAVPIASAPAAAAVAPAPAVAMAAPAAAPASPFLASRPLSMWWPAPGAAPPGALPGSASSSVAAGRGAEGDPPPIINGGPPSSTNAPLPSYGGHPPPPIYGAQPAPAYGWSAPTYGTPPMQPYAVPPLPHYGAASATPYGAPAAPIAPYGAYPSSSYDAAPAPVSSMEVAPPAPFYAPPSPAHADPTAPSPFYFSHLLPLKLTPDNYLSWRAQVLPLLRSRYLEGYVDGSLPCPPVYHPAYHAWVAQDQAILSAIQSSLTPSVSSLVLFASTSRDAWTALHSSFASQSQARAHAIRTELGETKLLDSSITDYFNKMAGLADTLASIGQPLRSEDFTTYVLNGLDDDYDNLVENISGRDDPLPRRELYSRLLGREQRVKVKNASPSFSAANAAARGKPQKLPLAGGKSTPGPQQPQRSAAPPVTGGNRPRACCPSCGAQQACQLCGLDNHIASRCHRRFKQDFLGIGNNGKGNDKQAAAAVTGQEHGYTPSYPIDSSWYMDTGATNHLTSEMSKLSTQEPYRGHDQVRTANGAGIGRGTRLELLDDQAPDVDHVQDVDPLHAPCMPGRARLPAVAAAPSVTPPASPASPGPAAAAAAPPVTPPVAPASPVTPPASPASPGPAPAPQDLPASAPLGPPLLGPSSPGSPASSSSSPAPPAPVARGPRTRSQTGVFRPKERTDGTVAWIAACVADATADPTAEPRHFQAALGIPHWRAAMEQEFQALLKNDTWRLVPPVSGVNVIDSKWVFKVKKHADGSIERYKARLVAKGFRQRMRFCMAFSRRRSICVSLQALLIQPVLSISVALLRPCMDSSRLLVRGMHDLAQFFELMGLFRPPLTPHCSFFSVLSGDFAVKDLGALHYFLGLEVSRSSAGLTLTQQKYALDLLRRAGMLKCKHATTPMSATDRMSALDGDTLSPDDATEYRSLVGGRLIGQL</sequence>
<proteinExistence type="predicted"/>
<feature type="compositionally biased region" description="Low complexity" evidence="1">
    <location>
        <begin position="61"/>
        <end position="73"/>
    </location>
</feature>
<accession>A0AAD8TAF6</accession>
<evidence type="ECO:0000313" key="3">
    <source>
        <dbReference type="EMBL" id="KAK1678984.1"/>
    </source>
</evidence>
<feature type="domain" description="Reverse transcriptase Ty1/copia-type" evidence="2">
    <location>
        <begin position="733"/>
        <end position="780"/>
    </location>
</feature>
<dbReference type="AlphaFoldDB" id="A0AAD8TAF6"/>
<dbReference type="Proteomes" id="UP001231189">
    <property type="component" value="Unassembled WGS sequence"/>
</dbReference>
<feature type="region of interest" description="Disordered" evidence="1">
    <location>
        <begin position="582"/>
        <end position="683"/>
    </location>
</feature>
<feature type="compositionally biased region" description="Pro residues" evidence="1">
    <location>
        <begin position="586"/>
        <end position="595"/>
    </location>
</feature>
<comment type="caution">
    <text evidence="3">The sequence shown here is derived from an EMBL/GenBank/DDBJ whole genome shotgun (WGS) entry which is preliminary data.</text>
</comment>
<organism evidence="3 4">
    <name type="scientific">Lolium multiflorum</name>
    <name type="common">Italian ryegrass</name>
    <name type="synonym">Lolium perenne subsp. multiflorum</name>
    <dbReference type="NCBI Taxonomy" id="4521"/>
    <lineage>
        <taxon>Eukaryota</taxon>
        <taxon>Viridiplantae</taxon>
        <taxon>Streptophyta</taxon>
        <taxon>Embryophyta</taxon>
        <taxon>Tracheophyta</taxon>
        <taxon>Spermatophyta</taxon>
        <taxon>Magnoliopsida</taxon>
        <taxon>Liliopsida</taxon>
        <taxon>Poales</taxon>
        <taxon>Poaceae</taxon>
        <taxon>BOP clade</taxon>
        <taxon>Pooideae</taxon>
        <taxon>Poodae</taxon>
        <taxon>Poeae</taxon>
        <taxon>Poeae Chloroplast Group 2 (Poeae type)</taxon>
        <taxon>Loliodinae</taxon>
        <taxon>Loliinae</taxon>
        <taxon>Lolium</taxon>
    </lineage>
</organism>
<dbReference type="InterPro" id="IPR013103">
    <property type="entry name" value="RVT_2"/>
</dbReference>
<feature type="region of interest" description="Disordered" evidence="1">
    <location>
        <begin position="388"/>
        <end position="436"/>
    </location>
</feature>
<dbReference type="Pfam" id="PF07727">
    <property type="entry name" value="RVT_2"/>
    <property type="match status" value="1"/>
</dbReference>
<feature type="compositionally biased region" description="Low complexity" evidence="1">
    <location>
        <begin position="646"/>
        <end position="659"/>
    </location>
</feature>
<evidence type="ECO:0000259" key="2">
    <source>
        <dbReference type="Pfam" id="PF07727"/>
    </source>
</evidence>
<gene>
    <name evidence="3" type="ORF">QYE76_039832</name>
</gene>
<feature type="region of interest" description="Disordered" evidence="1">
    <location>
        <begin position="60"/>
        <end position="101"/>
    </location>
</feature>
<evidence type="ECO:0000313" key="4">
    <source>
        <dbReference type="Proteomes" id="UP001231189"/>
    </source>
</evidence>
<keyword evidence="4" id="KW-1185">Reference proteome</keyword>
<dbReference type="EMBL" id="JAUUTY010000002">
    <property type="protein sequence ID" value="KAK1678984.1"/>
    <property type="molecule type" value="Genomic_DNA"/>
</dbReference>
<feature type="compositionally biased region" description="Pro residues" evidence="1">
    <location>
        <begin position="605"/>
        <end position="632"/>
    </location>
</feature>
<feature type="compositionally biased region" description="Low complexity" evidence="1">
    <location>
        <begin position="388"/>
        <end position="400"/>
    </location>
</feature>
<dbReference type="PANTHER" id="PTHR47481">
    <property type="match status" value="1"/>
</dbReference>
<name>A0AAD8TAF6_LOLMU</name>
<evidence type="ECO:0000256" key="1">
    <source>
        <dbReference type="SAM" id="MobiDB-lite"/>
    </source>
</evidence>
<dbReference type="PANTHER" id="PTHR47481:SF31">
    <property type="entry name" value="OS01G0873500 PROTEIN"/>
    <property type="match status" value="1"/>
</dbReference>
<feature type="compositionally biased region" description="Low complexity" evidence="1">
    <location>
        <begin position="83"/>
        <end position="100"/>
    </location>
</feature>
<reference evidence="3" key="1">
    <citation type="submission" date="2023-07" db="EMBL/GenBank/DDBJ databases">
        <title>A chromosome-level genome assembly of Lolium multiflorum.</title>
        <authorList>
            <person name="Chen Y."/>
            <person name="Copetti D."/>
            <person name="Kolliker R."/>
            <person name="Studer B."/>
        </authorList>
    </citation>
    <scope>NUCLEOTIDE SEQUENCE</scope>
    <source>
        <strain evidence="3">02402/16</strain>
        <tissue evidence="3">Leaf</tissue>
    </source>
</reference>